<dbReference type="Proteomes" id="UP001054837">
    <property type="component" value="Unassembled WGS sequence"/>
</dbReference>
<evidence type="ECO:0000313" key="2">
    <source>
        <dbReference type="Proteomes" id="UP001054837"/>
    </source>
</evidence>
<gene>
    <name evidence="1" type="ORF">CDAR_212161</name>
</gene>
<organism evidence="1 2">
    <name type="scientific">Caerostris darwini</name>
    <dbReference type="NCBI Taxonomy" id="1538125"/>
    <lineage>
        <taxon>Eukaryota</taxon>
        <taxon>Metazoa</taxon>
        <taxon>Ecdysozoa</taxon>
        <taxon>Arthropoda</taxon>
        <taxon>Chelicerata</taxon>
        <taxon>Arachnida</taxon>
        <taxon>Araneae</taxon>
        <taxon>Araneomorphae</taxon>
        <taxon>Entelegynae</taxon>
        <taxon>Araneoidea</taxon>
        <taxon>Araneidae</taxon>
        <taxon>Caerostris</taxon>
    </lineage>
</organism>
<comment type="caution">
    <text evidence="1">The sequence shown here is derived from an EMBL/GenBank/DDBJ whole genome shotgun (WGS) entry which is preliminary data.</text>
</comment>
<evidence type="ECO:0000313" key="1">
    <source>
        <dbReference type="EMBL" id="GIX87586.1"/>
    </source>
</evidence>
<name>A0AAV4NS40_9ARAC</name>
<protein>
    <submittedName>
        <fullName evidence="1">Uncharacterized protein</fullName>
    </submittedName>
</protein>
<reference evidence="1 2" key="1">
    <citation type="submission" date="2021-06" db="EMBL/GenBank/DDBJ databases">
        <title>Caerostris darwini draft genome.</title>
        <authorList>
            <person name="Kono N."/>
            <person name="Arakawa K."/>
        </authorList>
    </citation>
    <scope>NUCLEOTIDE SEQUENCE [LARGE SCALE GENOMIC DNA]</scope>
</reference>
<accession>A0AAV4NS40</accession>
<keyword evidence="2" id="KW-1185">Reference proteome</keyword>
<dbReference type="EMBL" id="BPLQ01002015">
    <property type="protein sequence ID" value="GIX87586.1"/>
    <property type="molecule type" value="Genomic_DNA"/>
</dbReference>
<sequence>MIEGVILWVPTPGGVLTFFKKMDPGFLLDALLSVNSFLELFPFGRVDAWLNNKSFELVQGELVGFGPCGGDGSA</sequence>
<proteinExistence type="predicted"/>
<dbReference type="AlphaFoldDB" id="A0AAV4NS40"/>